<protein>
    <submittedName>
        <fullName evidence="1">Uncharacterized protein</fullName>
    </submittedName>
</protein>
<gene>
    <name evidence="1" type="ORF">CCAE0312_LOCUS5457</name>
</gene>
<evidence type="ECO:0000313" key="1">
    <source>
        <dbReference type="EMBL" id="CAD9233371.1"/>
    </source>
</evidence>
<organism evidence="1">
    <name type="scientific">Compsopogon caeruleus</name>
    <dbReference type="NCBI Taxonomy" id="31354"/>
    <lineage>
        <taxon>Eukaryota</taxon>
        <taxon>Rhodophyta</taxon>
        <taxon>Compsopogonophyceae</taxon>
        <taxon>Compsopogonales</taxon>
        <taxon>Compsopogonaceae</taxon>
        <taxon>Compsopogon</taxon>
    </lineage>
</organism>
<accession>A0A7S1XF11</accession>
<name>A0A7S1XF11_9RHOD</name>
<proteinExistence type="predicted"/>
<dbReference type="EMBL" id="HBGH01009814">
    <property type="protein sequence ID" value="CAD9233371.1"/>
    <property type="molecule type" value="Transcribed_RNA"/>
</dbReference>
<dbReference type="AlphaFoldDB" id="A0A7S1XF11"/>
<reference evidence="1" key="1">
    <citation type="submission" date="2021-01" db="EMBL/GenBank/DDBJ databases">
        <authorList>
            <person name="Corre E."/>
            <person name="Pelletier E."/>
            <person name="Niang G."/>
            <person name="Scheremetjew M."/>
            <person name="Finn R."/>
            <person name="Kale V."/>
            <person name="Holt S."/>
            <person name="Cochrane G."/>
            <person name="Meng A."/>
            <person name="Brown T."/>
            <person name="Cohen L."/>
        </authorList>
    </citation>
    <scope>NUCLEOTIDE SEQUENCE</scope>
    <source>
        <strain evidence="1">SAG 36.94</strain>
    </source>
</reference>
<sequence length="166" mass="19189">MAWIMNFLTPMEWREWEIIDLGPIKDLFMKRRVVLWVSIYTMARFPLIRTCSGQFQRLGWVFLYIRSSKGGGWTMVRRFPNQGGWVWFPNKEIISEGKQTPGNPLLCGHCPECFVDKDMPWSVKDMSVGLDEPPDGWCLVLPKSVGSSWIATTGMIYDLCMVMVTI</sequence>